<name>A0AAV4HVL8_9GAST</name>
<keyword evidence="2" id="KW-1185">Reference proteome</keyword>
<reference evidence="1 2" key="1">
    <citation type="journal article" date="2021" name="Elife">
        <title>Chloroplast acquisition without the gene transfer in kleptoplastic sea slugs, Plakobranchus ocellatus.</title>
        <authorList>
            <person name="Maeda T."/>
            <person name="Takahashi S."/>
            <person name="Yoshida T."/>
            <person name="Shimamura S."/>
            <person name="Takaki Y."/>
            <person name="Nagai Y."/>
            <person name="Toyoda A."/>
            <person name="Suzuki Y."/>
            <person name="Arimoto A."/>
            <person name="Ishii H."/>
            <person name="Satoh N."/>
            <person name="Nishiyama T."/>
            <person name="Hasebe M."/>
            <person name="Maruyama T."/>
            <person name="Minagawa J."/>
            <person name="Obokata J."/>
            <person name="Shigenobu S."/>
        </authorList>
    </citation>
    <scope>NUCLEOTIDE SEQUENCE [LARGE SCALE GENOMIC DNA]</scope>
</reference>
<organism evidence="1 2">
    <name type="scientific">Elysia marginata</name>
    <dbReference type="NCBI Taxonomy" id="1093978"/>
    <lineage>
        <taxon>Eukaryota</taxon>
        <taxon>Metazoa</taxon>
        <taxon>Spiralia</taxon>
        <taxon>Lophotrochozoa</taxon>
        <taxon>Mollusca</taxon>
        <taxon>Gastropoda</taxon>
        <taxon>Heterobranchia</taxon>
        <taxon>Euthyneura</taxon>
        <taxon>Panpulmonata</taxon>
        <taxon>Sacoglossa</taxon>
        <taxon>Placobranchoidea</taxon>
        <taxon>Plakobranchidae</taxon>
        <taxon>Elysia</taxon>
    </lineage>
</organism>
<evidence type="ECO:0000313" key="2">
    <source>
        <dbReference type="Proteomes" id="UP000762676"/>
    </source>
</evidence>
<dbReference type="AlphaFoldDB" id="A0AAV4HVL8"/>
<proteinExistence type="predicted"/>
<comment type="caution">
    <text evidence="1">The sequence shown here is derived from an EMBL/GenBank/DDBJ whole genome shotgun (WGS) entry which is preliminary data.</text>
</comment>
<accession>A0AAV4HVL8</accession>
<gene>
    <name evidence="1" type="ORF">ElyMa_006407200</name>
</gene>
<protein>
    <submittedName>
        <fullName evidence="1">Uncharacterized protein</fullName>
    </submittedName>
</protein>
<dbReference type="EMBL" id="BMAT01012860">
    <property type="protein sequence ID" value="GFS00777.1"/>
    <property type="molecule type" value="Genomic_DNA"/>
</dbReference>
<dbReference type="Proteomes" id="UP000762676">
    <property type="component" value="Unassembled WGS sequence"/>
</dbReference>
<sequence length="67" mass="7501">MLARHVLAVKGVELPVTEGVRFTNPYLSIKQVDGQLRDVGFTISQHQAARWPTEMFTLLTLTSASSW</sequence>
<evidence type="ECO:0000313" key="1">
    <source>
        <dbReference type="EMBL" id="GFS00777.1"/>
    </source>
</evidence>